<accession>A0ACC0Y1E0</accession>
<sequence length="266" mass="30281">MLIRMGGPLMVLREPCIPHSAKCQPLLEEQFKPVIEDNYYTNHHFWFELDHSQASKLISLASIAVSTSTCLPCLPFNTTRQEIIFQPLLSTDMDEEGWVSDSEDAASVGEMKGECELLQPRPLEVDQSNYLSRKIDPRDDVPLNGDNLLLDAHSDVKMVEQDEKDIILMKLKELAFNCGRQEVPFTDYVDEPAITSGMRLGNGGSICEMMSSDEKNEELFLFLLSLIHGVEALKEIKTEQNLKMRYLEQKLVMLCHSSNVELCYFQ</sequence>
<protein>
    <submittedName>
        <fullName evidence="1">Uncharacterized protein</fullName>
    </submittedName>
</protein>
<reference evidence="2" key="1">
    <citation type="journal article" date="2023" name="G3 (Bethesda)">
        <title>Genome assembly and association tests identify interacting loci associated with vigor, precocity, and sex in interspecific pistachio rootstocks.</title>
        <authorList>
            <person name="Palmer W."/>
            <person name="Jacygrad E."/>
            <person name="Sagayaradj S."/>
            <person name="Cavanaugh K."/>
            <person name="Han R."/>
            <person name="Bertier L."/>
            <person name="Beede B."/>
            <person name="Kafkas S."/>
            <person name="Golino D."/>
            <person name="Preece J."/>
            <person name="Michelmore R."/>
        </authorList>
    </citation>
    <scope>NUCLEOTIDE SEQUENCE [LARGE SCALE GENOMIC DNA]</scope>
</reference>
<name>A0ACC0Y1E0_9ROSI</name>
<evidence type="ECO:0000313" key="1">
    <source>
        <dbReference type="EMBL" id="KAJ0027333.1"/>
    </source>
</evidence>
<evidence type="ECO:0000313" key="2">
    <source>
        <dbReference type="Proteomes" id="UP001163603"/>
    </source>
</evidence>
<proteinExistence type="predicted"/>
<dbReference type="EMBL" id="CM047744">
    <property type="protein sequence ID" value="KAJ0027333.1"/>
    <property type="molecule type" value="Genomic_DNA"/>
</dbReference>
<dbReference type="Proteomes" id="UP001163603">
    <property type="component" value="Chromosome 9"/>
</dbReference>
<comment type="caution">
    <text evidence="1">The sequence shown here is derived from an EMBL/GenBank/DDBJ whole genome shotgun (WGS) entry which is preliminary data.</text>
</comment>
<gene>
    <name evidence="1" type="ORF">Pint_34968</name>
</gene>
<keyword evidence="2" id="KW-1185">Reference proteome</keyword>
<organism evidence="1 2">
    <name type="scientific">Pistacia integerrima</name>
    <dbReference type="NCBI Taxonomy" id="434235"/>
    <lineage>
        <taxon>Eukaryota</taxon>
        <taxon>Viridiplantae</taxon>
        <taxon>Streptophyta</taxon>
        <taxon>Embryophyta</taxon>
        <taxon>Tracheophyta</taxon>
        <taxon>Spermatophyta</taxon>
        <taxon>Magnoliopsida</taxon>
        <taxon>eudicotyledons</taxon>
        <taxon>Gunneridae</taxon>
        <taxon>Pentapetalae</taxon>
        <taxon>rosids</taxon>
        <taxon>malvids</taxon>
        <taxon>Sapindales</taxon>
        <taxon>Anacardiaceae</taxon>
        <taxon>Pistacia</taxon>
    </lineage>
</organism>